<accession>A0A0G4J314</accession>
<reference evidence="5 7" key="1">
    <citation type="submission" date="2015-02" db="EMBL/GenBank/DDBJ databases">
        <authorList>
            <person name="Chooi Y.-H."/>
        </authorList>
    </citation>
    <scope>NUCLEOTIDE SEQUENCE [LARGE SCALE GENOMIC DNA]</scope>
    <source>
        <strain evidence="5">E3</strain>
    </source>
</reference>
<dbReference type="GO" id="GO:0030690">
    <property type="term" value="C:Noc1p-Noc2p complex"/>
    <property type="evidence" value="ECO:0007669"/>
    <property type="project" value="TreeGrafter"/>
</dbReference>
<feature type="compositionally biased region" description="Basic residues" evidence="4">
    <location>
        <begin position="70"/>
        <end position="84"/>
    </location>
</feature>
<organism evidence="5 7">
    <name type="scientific">Plasmodiophora brassicae</name>
    <name type="common">Clubroot disease agent</name>
    <dbReference type="NCBI Taxonomy" id="37360"/>
    <lineage>
        <taxon>Eukaryota</taxon>
        <taxon>Sar</taxon>
        <taxon>Rhizaria</taxon>
        <taxon>Endomyxa</taxon>
        <taxon>Phytomyxea</taxon>
        <taxon>Plasmodiophorida</taxon>
        <taxon>Plasmodiophoridae</taxon>
        <taxon>Plasmodiophora</taxon>
    </lineage>
</organism>
<geneLocation type="mitochondrion" evidence="6"/>
<dbReference type="InterPro" id="IPR005343">
    <property type="entry name" value="Noc2"/>
</dbReference>
<proteinExistence type="inferred from homology"/>
<sequence length="755" mass="83414">MGRFIICATRSRRCPSAPSGPCSCSKSVADSVADWGFLISGLVTPARMGKQTKRTRKFLSKPSNKDVKKSRGGSKGRVARKKAHAFNDCDDSDVDIANVSNEPTAQPQTSGGNPDGGFAVEDMDVDEFLKGDFVLTDNENYEDEAARHAAELKLLQKTDPEFYAHLCSKDKGLLDFNADDELLKADDEMLNAHDEQDDSGAEDGGDVAEDEHDEDQGSLPKETSEITMDILRTLQERATVRHSVRSLKRLIRLFRVACHATDDDKDDSNDAESIRITDETVFASLVKFAFTQCPSLIARLLELPADQPTNVKQSSHWKYHESMIRSFIGNAIHFVLHAVDESMQQFGLRSLESALPLMVPFPKLCQRYLKTLLHIWSHAPDQVRIDAFLQLRQLTLLQASRPSFLDAVLKGIYLTFVRNAKFLTAQNAPLLRFMMNCIVELYMIDPVASYQHAFVYLRQIAIHIRGSTDVNAQLLTSLRVWNLVLCAHCKGDAGQDSQAPMRALIYPFTQIAMAMIGAHASVKYYPLHLQCATMLHELQVASGVYIPLSPVLLPIMTSSHWAMPTGKAITKPPSIDTMIAAPASVLKTKSFQESVLKRSVDLLRAHMTSLSRSIAFPELAFPVRRALSKFVSGAKIARFRKAVQKLMTQISSNATWIESKRSDVDFAPKSRDAVAAFSSALPRTPLEVYSDAHPVSDASDDVVAPTSPVDGPVSDDDDVHESDNGSDEAEDEDTGNQDPNAEDVIDDLSLSDSDE</sequence>
<feature type="region of interest" description="Disordered" evidence="4">
    <location>
        <begin position="694"/>
        <end position="755"/>
    </location>
</feature>
<dbReference type="Pfam" id="PF03715">
    <property type="entry name" value="Noc2"/>
    <property type="match status" value="1"/>
</dbReference>
<dbReference type="PANTHER" id="PTHR12687">
    <property type="entry name" value="NUCLEOLAR COMPLEX 2 AND RAD4-RELATED"/>
    <property type="match status" value="1"/>
</dbReference>
<feature type="compositionally biased region" description="Acidic residues" evidence="4">
    <location>
        <begin position="195"/>
        <end position="216"/>
    </location>
</feature>
<dbReference type="GO" id="GO:0005654">
    <property type="term" value="C:nucleoplasm"/>
    <property type="evidence" value="ECO:0007669"/>
    <property type="project" value="TreeGrafter"/>
</dbReference>
<dbReference type="OrthoDB" id="10266662at2759"/>
<dbReference type="Proteomes" id="UP000039324">
    <property type="component" value="Unassembled WGS sequence"/>
</dbReference>
<keyword evidence="6" id="KW-0496">Mitochondrion</keyword>
<evidence type="ECO:0000256" key="3">
    <source>
        <dbReference type="ARBA" id="ARBA00023242"/>
    </source>
</evidence>
<dbReference type="Proteomes" id="UP000290189">
    <property type="component" value="Unassembled WGS sequence"/>
</dbReference>
<evidence type="ECO:0000313" key="6">
    <source>
        <dbReference type="EMBL" id="SPQ98693.1"/>
    </source>
</evidence>
<evidence type="ECO:0000313" key="5">
    <source>
        <dbReference type="EMBL" id="CEP01917.1"/>
    </source>
</evidence>
<dbReference type="EMBL" id="CDSF01000121">
    <property type="protein sequence ID" value="CEP01917.1"/>
    <property type="molecule type" value="Genomic_DNA"/>
</dbReference>
<dbReference type="EMBL" id="OVEO01000010">
    <property type="protein sequence ID" value="SPQ98693.1"/>
    <property type="molecule type" value="Genomic_DNA"/>
</dbReference>
<keyword evidence="3" id="KW-0539">Nucleus</keyword>
<dbReference type="AlphaFoldDB" id="A0A0G4J314"/>
<dbReference type="GO" id="GO:0042273">
    <property type="term" value="P:ribosomal large subunit biogenesis"/>
    <property type="evidence" value="ECO:0007669"/>
    <property type="project" value="TreeGrafter"/>
</dbReference>
<evidence type="ECO:0000313" key="7">
    <source>
        <dbReference type="Proteomes" id="UP000039324"/>
    </source>
</evidence>
<dbReference type="GO" id="GO:0030691">
    <property type="term" value="C:Noc2p-Noc3p complex"/>
    <property type="evidence" value="ECO:0007669"/>
    <property type="project" value="TreeGrafter"/>
</dbReference>
<protein>
    <recommendedName>
        <fullName evidence="9">Nucleolar complex protein 2 homolog</fullName>
    </recommendedName>
</protein>
<evidence type="ECO:0000313" key="8">
    <source>
        <dbReference type="Proteomes" id="UP000290189"/>
    </source>
</evidence>
<evidence type="ECO:0000256" key="2">
    <source>
        <dbReference type="ARBA" id="ARBA00005907"/>
    </source>
</evidence>
<dbReference type="PANTHER" id="PTHR12687:SF4">
    <property type="entry name" value="NUCLEOLAR COMPLEX PROTEIN 2 HOMOLOG"/>
    <property type="match status" value="1"/>
</dbReference>
<comment type="subcellular location">
    <subcellularLocation>
        <location evidence="1">Nucleus</location>
    </subcellularLocation>
</comment>
<feature type="compositionally biased region" description="Basic residues" evidence="4">
    <location>
        <begin position="50"/>
        <end position="59"/>
    </location>
</feature>
<evidence type="ECO:0008006" key="9">
    <source>
        <dbReference type="Google" id="ProtNLM"/>
    </source>
</evidence>
<name>A0A0G4J314_PLABS</name>
<dbReference type="STRING" id="37360.A0A0G4J314"/>
<dbReference type="OMA" id="GCLRYYL"/>
<evidence type="ECO:0000256" key="4">
    <source>
        <dbReference type="SAM" id="MobiDB-lite"/>
    </source>
</evidence>
<feature type="compositionally biased region" description="Polar residues" evidence="4">
    <location>
        <begin position="98"/>
        <end position="112"/>
    </location>
</feature>
<comment type="similarity">
    <text evidence="2">Belongs to the NOC2 family.</text>
</comment>
<reference evidence="6 8" key="2">
    <citation type="submission" date="2018-03" db="EMBL/GenBank/DDBJ databases">
        <authorList>
            <person name="Fogelqvist J."/>
        </authorList>
    </citation>
    <scope>NUCLEOTIDE SEQUENCE [LARGE SCALE GENOMIC DNA]</scope>
</reference>
<feature type="region of interest" description="Disordered" evidence="4">
    <location>
        <begin position="194"/>
        <end position="224"/>
    </location>
</feature>
<keyword evidence="7" id="KW-1185">Reference proteome</keyword>
<feature type="region of interest" description="Disordered" evidence="4">
    <location>
        <begin position="48"/>
        <end position="120"/>
    </location>
</feature>
<gene>
    <name evidence="5" type="ORF">PBRA_008860</name>
    <name evidence="6" type="ORF">PLBR_LOCUS5908</name>
</gene>
<feature type="compositionally biased region" description="Acidic residues" evidence="4">
    <location>
        <begin position="713"/>
        <end position="746"/>
    </location>
</feature>
<evidence type="ECO:0000256" key="1">
    <source>
        <dbReference type="ARBA" id="ARBA00004123"/>
    </source>
</evidence>
<dbReference type="GO" id="GO:0005730">
    <property type="term" value="C:nucleolus"/>
    <property type="evidence" value="ECO:0007669"/>
    <property type="project" value="TreeGrafter"/>
</dbReference>